<organism evidence="3 4">
    <name type="scientific">Isoalcanivorax pacificus W11-5</name>
    <dbReference type="NCBI Taxonomy" id="391936"/>
    <lineage>
        <taxon>Bacteria</taxon>
        <taxon>Pseudomonadati</taxon>
        <taxon>Pseudomonadota</taxon>
        <taxon>Gammaproteobacteria</taxon>
        <taxon>Oceanospirillales</taxon>
        <taxon>Alcanivoracaceae</taxon>
        <taxon>Isoalcanivorax</taxon>
    </lineage>
</organism>
<dbReference type="OrthoDB" id="5562276at2"/>
<dbReference type="Proteomes" id="UP000006764">
    <property type="component" value="Chromosome"/>
</dbReference>
<dbReference type="EMBL" id="CP004387">
    <property type="protein sequence ID" value="AJD47472.1"/>
    <property type="molecule type" value="Genomic_DNA"/>
</dbReference>
<gene>
    <name evidence="3" type="ORF">S7S_05260</name>
</gene>
<dbReference type="InterPro" id="IPR025587">
    <property type="entry name" value="DUF4351"/>
</dbReference>
<keyword evidence="4" id="KW-1185">Reference proteome</keyword>
<dbReference type="Pfam" id="PF04754">
    <property type="entry name" value="Transposase_31"/>
    <property type="match status" value="1"/>
</dbReference>
<proteinExistence type="predicted"/>
<dbReference type="InterPro" id="IPR051699">
    <property type="entry name" value="Rpn/YhgA-like_nuclease"/>
</dbReference>
<dbReference type="HOGENOM" id="CLU_059548_0_1_6"/>
<dbReference type="PANTHER" id="PTHR34611">
    <property type="match status" value="1"/>
</dbReference>
<feature type="domain" description="DUF4351" evidence="2">
    <location>
        <begin position="272"/>
        <end position="325"/>
    </location>
</feature>
<name>A0A0B4XMC6_9GAMM</name>
<evidence type="ECO:0000313" key="3">
    <source>
        <dbReference type="EMBL" id="AJD47472.1"/>
    </source>
</evidence>
<dbReference type="KEGG" id="apac:S7S_05260"/>
<evidence type="ECO:0000313" key="4">
    <source>
        <dbReference type="Proteomes" id="UP000006764"/>
    </source>
</evidence>
<reference evidence="3 4" key="1">
    <citation type="journal article" date="2012" name="J. Bacteriol.">
        <title>Genome sequence of an alkane-degrading bacterium, Alcanivorax pacificus type strain W11-5, isolated from deep sea sediment.</title>
        <authorList>
            <person name="Lai Q."/>
            <person name="Shao Z."/>
        </authorList>
    </citation>
    <scope>NUCLEOTIDE SEQUENCE [LARGE SCALE GENOMIC DNA]</scope>
    <source>
        <strain evidence="3 4">W11-5</strain>
    </source>
</reference>
<dbReference type="Pfam" id="PF14261">
    <property type="entry name" value="DUF4351"/>
    <property type="match status" value="1"/>
</dbReference>
<accession>A0A0B4XMC6</accession>
<dbReference type="AlphaFoldDB" id="A0A0B4XMC6"/>
<dbReference type="STRING" id="391936.S7S_05260"/>
<sequence length="327" mass="37756">MDDHDSGYRQLFSHPEMVRDLLTGFVAQDWVALLDMDSLEKVSGNYVTDDLRSRCDDVVWRVRCGPQWIYVYLLLEFQSTVDPYMAVRIMAYVALLYQDLIRTGQLEAGGLLPPVLPLVLYNGSRRWQAATEVAELIHPVTHQLAAYRPAMRYLLLDEGTFQEHELAPLRNLVAALFRLENSREAADVQQVLRLLIDWLHSQQQAGLRRSFTEWLRRVLLPARLPGVPIPAMQALQEVDDMLAERVQQWYREYEERGLAKGMEKGRQEGLVEGRSAEARLILSRLLARRFGEMAPEILEHIQSADIDTLEKWTDRVLDATTPEDIFR</sequence>
<protein>
    <submittedName>
        <fullName evidence="3">Transposase</fullName>
    </submittedName>
</protein>
<feature type="domain" description="Transposase (putative) YhgA-like" evidence="1">
    <location>
        <begin position="3"/>
        <end position="204"/>
    </location>
</feature>
<dbReference type="InterPro" id="IPR006842">
    <property type="entry name" value="Transposase_31"/>
</dbReference>
<dbReference type="PANTHER" id="PTHR34611:SF2">
    <property type="entry name" value="INACTIVE RECOMBINATION-PROMOTING NUCLEASE-LIKE PROTEIN RPNE-RELATED"/>
    <property type="match status" value="1"/>
</dbReference>
<evidence type="ECO:0000259" key="1">
    <source>
        <dbReference type="Pfam" id="PF04754"/>
    </source>
</evidence>
<evidence type="ECO:0000259" key="2">
    <source>
        <dbReference type="Pfam" id="PF14261"/>
    </source>
</evidence>
<dbReference type="RefSeq" id="WP_008737412.1">
    <property type="nucleotide sequence ID" value="NZ_CP004387.1"/>
</dbReference>